<dbReference type="Gene3D" id="3.30.110.20">
    <property type="entry name" value="Alba-like domain"/>
    <property type="match status" value="1"/>
</dbReference>
<dbReference type="EMBL" id="LT598459">
    <property type="protein sequence ID" value="SCU83350.1"/>
    <property type="molecule type" value="Genomic_DNA"/>
</dbReference>
<name>A0A1G4J161_9SACH</name>
<evidence type="ECO:0000259" key="1">
    <source>
        <dbReference type="Pfam" id="PF01918"/>
    </source>
</evidence>
<dbReference type="SUPFAM" id="SSF82704">
    <property type="entry name" value="AlbA-like"/>
    <property type="match status" value="1"/>
</dbReference>
<evidence type="ECO:0000313" key="3">
    <source>
        <dbReference type="Proteomes" id="UP000190274"/>
    </source>
</evidence>
<evidence type="ECO:0000313" key="2">
    <source>
        <dbReference type="EMBL" id="SCU83350.1"/>
    </source>
</evidence>
<gene>
    <name evidence="2" type="ORF">LADA_0C10902G</name>
</gene>
<organism evidence="2 3">
    <name type="scientific">Lachancea dasiensis</name>
    <dbReference type="NCBI Taxonomy" id="1072105"/>
    <lineage>
        <taxon>Eukaryota</taxon>
        <taxon>Fungi</taxon>
        <taxon>Dikarya</taxon>
        <taxon>Ascomycota</taxon>
        <taxon>Saccharomycotina</taxon>
        <taxon>Saccharomycetes</taxon>
        <taxon>Saccharomycetales</taxon>
        <taxon>Saccharomycetaceae</taxon>
        <taxon>Lachancea</taxon>
    </lineage>
</organism>
<dbReference type="InterPro" id="IPR002775">
    <property type="entry name" value="DNA/RNA-bd_Alba-like"/>
</dbReference>
<accession>A0A1G4J161</accession>
<dbReference type="STRING" id="1266660.A0A1G4J161"/>
<dbReference type="InterPro" id="IPR036882">
    <property type="entry name" value="Alba-like_dom_sf"/>
</dbReference>
<protein>
    <submittedName>
        <fullName evidence="2">LADA_0C10902g1_1</fullName>
    </submittedName>
</protein>
<dbReference type="Pfam" id="PF01918">
    <property type="entry name" value="Alba"/>
    <property type="match status" value="1"/>
</dbReference>
<dbReference type="AlphaFoldDB" id="A0A1G4J161"/>
<keyword evidence="3" id="KW-1185">Reference proteome</keyword>
<proteinExistence type="predicted"/>
<reference evidence="3" key="1">
    <citation type="submission" date="2016-03" db="EMBL/GenBank/DDBJ databases">
        <authorList>
            <person name="Devillers H."/>
        </authorList>
    </citation>
    <scope>NUCLEOTIDE SEQUENCE [LARGE SCALE GENOMIC DNA]</scope>
</reference>
<dbReference type="Proteomes" id="UP000190274">
    <property type="component" value="Chromosome C"/>
</dbReference>
<dbReference type="OrthoDB" id="4033941at2759"/>
<feature type="domain" description="DNA/RNA-binding protein Alba-like" evidence="1">
    <location>
        <begin position="65"/>
        <end position="122"/>
    </location>
</feature>
<sequence>MSKLDPKPESDVALKTQSSVLLYHNAPTGLKTSQTAECCAFIRDKCLPAVIPQPNSGQLFIKYATKNTNTEEYVTEMVQQLLLNNTVVVYAYGPHIQRAITILELVKARAEIKKAHQTNSLDRFVNVVPGRNELLDRKINVPILIAVLGQEQSSP</sequence>
<dbReference type="GO" id="GO:0003676">
    <property type="term" value="F:nucleic acid binding"/>
    <property type="evidence" value="ECO:0007669"/>
    <property type="project" value="InterPro"/>
</dbReference>